<dbReference type="PROSITE" id="PS50011">
    <property type="entry name" value="PROTEIN_KINASE_DOM"/>
    <property type="match status" value="1"/>
</dbReference>
<evidence type="ECO:0000313" key="8">
    <source>
        <dbReference type="Proteomes" id="UP000692954"/>
    </source>
</evidence>
<dbReference type="Proteomes" id="UP000692954">
    <property type="component" value="Unassembled WGS sequence"/>
</dbReference>
<evidence type="ECO:0000256" key="4">
    <source>
        <dbReference type="ARBA" id="ARBA00022777"/>
    </source>
</evidence>
<comment type="caution">
    <text evidence="7">The sequence shown here is derived from an EMBL/GenBank/DDBJ whole genome shotgun (WGS) entry which is preliminary data.</text>
</comment>
<dbReference type="InterPro" id="IPR018247">
    <property type="entry name" value="EF_Hand_1_Ca_BS"/>
</dbReference>
<dbReference type="GO" id="GO:0005524">
    <property type="term" value="F:ATP binding"/>
    <property type="evidence" value="ECO:0007669"/>
    <property type="project" value="UniProtKB-KW"/>
</dbReference>
<keyword evidence="3" id="KW-0547">Nucleotide-binding</keyword>
<proteinExistence type="predicted"/>
<evidence type="ECO:0000256" key="1">
    <source>
        <dbReference type="ARBA" id="ARBA00022527"/>
    </source>
</evidence>
<evidence type="ECO:0000256" key="2">
    <source>
        <dbReference type="ARBA" id="ARBA00022679"/>
    </source>
</evidence>
<sequence>MAPEVIKQQLYGKKADIWSLGCSMIEMAFRHPPFIQNQECINSNLNQLKIFLKTFFNQTEMRDGKQLEYPFLLQKYDRINSSYKKKTVKDLLFQLQQELKTKLNQKLQFSFQLDDKSQSQKVNSNEIQVIRQNQKQQGQGSQREVILTNIIKINNIRNLQSEPDQDNYKIIIEQNFDDNNNLQQFDSNYFNQKNNKSIMLIKLSIRIDFRQCISTVKIKIPQSFIILISTRRLY</sequence>
<reference evidence="7" key="1">
    <citation type="submission" date="2021-01" db="EMBL/GenBank/DDBJ databases">
        <authorList>
            <consortium name="Genoscope - CEA"/>
            <person name="William W."/>
        </authorList>
    </citation>
    <scope>NUCLEOTIDE SEQUENCE</scope>
</reference>
<keyword evidence="8" id="KW-1185">Reference proteome</keyword>
<name>A0A8S1QAB7_9CILI</name>
<dbReference type="PANTHER" id="PTHR11584:SF369">
    <property type="entry name" value="MITOGEN-ACTIVATED PROTEIN KINASE KINASE KINASE 19-RELATED"/>
    <property type="match status" value="1"/>
</dbReference>
<dbReference type="OrthoDB" id="248923at2759"/>
<keyword evidence="4" id="KW-0418">Kinase</keyword>
<evidence type="ECO:0000256" key="5">
    <source>
        <dbReference type="ARBA" id="ARBA00022840"/>
    </source>
</evidence>
<accession>A0A8S1QAB7</accession>
<feature type="domain" description="Protein kinase" evidence="6">
    <location>
        <begin position="1"/>
        <end position="112"/>
    </location>
</feature>
<dbReference type="Pfam" id="PF00069">
    <property type="entry name" value="Pkinase"/>
    <property type="match status" value="1"/>
</dbReference>
<dbReference type="InterPro" id="IPR000719">
    <property type="entry name" value="Prot_kinase_dom"/>
</dbReference>
<organism evidence="7 8">
    <name type="scientific">Paramecium sonneborni</name>
    <dbReference type="NCBI Taxonomy" id="65129"/>
    <lineage>
        <taxon>Eukaryota</taxon>
        <taxon>Sar</taxon>
        <taxon>Alveolata</taxon>
        <taxon>Ciliophora</taxon>
        <taxon>Intramacronucleata</taxon>
        <taxon>Oligohymenophorea</taxon>
        <taxon>Peniculida</taxon>
        <taxon>Parameciidae</taxon>
        <taxon>Paramecium</taxon>
    </lineage>
</organism>
<dbReference type="PANTHER" id="PTHR11584">
    <property type="entry name" value="SERINE/THREONINE PROTEIN KINASE"/>
    <property type="match status" value="1"/>
</dbReference>
<keyword evidence="1" id="KW-0723">Serine/threonine-protein kinase</keyword>
<protein>
    <recommendedName>
        <fullName evidence="6">Protein kinase domain-containing protein</fullName>
    </recommendedName>
</protein>
<dbReference type="AlphaFoldDB" id="A0A8S1QAB7"/>
<evidence type="ECO:0000259" key="6">
    <source>
        <dbReference type="PROSITE" id="PS50011"/>
    </source>
</evidence>
<gene>
    <name evidence="7" type="ORF">PSON_ATCC_30995.1.T1010127</name>
</gene>
<dbReference type="PROSITE" id="PS00018">
    <property type="entry name" value="EF_HAND_1"/>
    <property type="match status" value="1"/>
</dbReference>
<dbReference type="EMBL" id="CAJJDN010000101">
    <property type="protein sequence ID" value="CAD8112686.1"/>
    <property type="molecule type" value="Genomic_DNA"/>
</dbReference>
<evidence type="ECO:0000256" key="3">
    <source>
        <dbReference type="ARBA" id="ARBA00022741"/>
    </source>
</evidence>
<evidence type="ECO:0000313" key="7">
    <source>
        <dbReference type="EMBL" id="CAD8112686.1"/>
    </source>
</evidence>
<keyword evidence="5" id="KW-0067">ATP-binding</keyword>
<dbReference type="GO" id="GO:0004674">
    <property type="term" value="F:protein serine/threonine kinase activity"/>
    <property type="evidence" value="ECO:0007669"/>
    <property type="project" value="UniProtKB-KW"/>
</dbReference>
<keyword evidence="2" id="KW-0808">Transferase</keyword>